<proteinExistence type="predicted"/>
<protein>
    <submittedName>
        <fullName evidence="1">Uncharacterized protein</fullName>
    </submittedName>
</protein>
<reference evidence="1 2" key="1">
    <citation type="submission" date="2019-02" db="EMBL/GenBank/DDBJ databases">
        <title>Deep-cultivation of Planctomycetes and their phenomic and genomic characterization uncovers novel biology.</title>
        <authorList>
            <person name="Wiegand S."/>
            <person name="Jogler M."/>
            <person name="Boedeker C."/>
            <person name="Pinto D."/>
            <person name="Vollmers J."/>
            <person name="Rivas-Marin E."/>
            <person name="Kohn T."/>
            <person name="Peeters S.H."/>
            <person name="Heuer A."/>
            <person name="Rast P."/>
            <person name="Oberbeckmann S."/>
            <person name="Bunk B."/>
            <person name="Jeske O."/>
            <person name="Meyerdierks A."/>
            <person name="Storesund J.E."/>
            <person name="Kallscheuer N."/>
            <person name="Luecker S."/>
            <person name="Lage O.M."/>
            <person name="Pohl T."/>
            <person name="Merkel B.J."/>
            <person name="Hornburger P."/>
            <person name="Mueller R.-W."/>
            <person name="Bruemmer F."/>
            <person name="Labrenz M."/>
            <person name="Spormann A.M."/>
            <person name="Op den Camp H."/>
            <person name="Overmann J."/>
            <person name="Amann R."/>
            <person name="Jetten M.S.M."/>
            <person name="Mascher T."/>
            <person name="Medema M.H."/>
            <person name="Devos D.P."/>
            <person name="Kaster A.-K."/>
            <person name="Ovreas L."/>
            <person name="Rohde M."/>
            <person name="Galperin M.Y."/>
            <person name="Jogler C."/>
        </authorList>
    </citation>
    <scope>NUCLEOTIDE SEQUENCE [LARGE SCALE GENOMIC DNA]</scope>
    <source>
        <strain evidence="1 2">I41</strain>
    </source>
</reference>
<organism evidence="1 2">
    <name type="scientific">Lacipirellula limnantheis</name>
    <dbReference type="NCBI Taxonomy" id="2528024"/>
    <lineage>
        <taxon>Bacteria</taxon>
        <taxon>Pseudomonadati</taxon>
        <taxon>Planctomycetota</taxon>
        <taxon>Planctomycetia</taxon>
        <taxon>Pirellulales</taxon>
        <taxon>Lacipirellulaceae</taxon>
        <taxon>Lacipirellula</taxon>
    </lineage>
</organism>
<evidence type="ECO:0000313" key="2">
    <source>
        <dbReference type="Proteomes" id="UP000317909"/>
    </source>
</evidence>
<accession>A0A517TYU0</accession>
<dbReference type="Proteomes" id="UP000317909">
    <property type="component" value="Chromosome"/>
</dbReference>
<dbReference type="EMBL" id="CP036339">
    <property type="protein sequence ID" value="QDT73538.1"/>
    <property type="molecule type" value="Genomic_DNA"/>
</dbReference>
<evidence type="ECO:0000313" key="1">
    <source>
        <dbReference type="EMBL" id="QDT73538.1"/>
    </source>
</evidence>
<dbReference type="AlphaFoldDB" id="A0A517TYU0"/>
<sequence length="275" mass="30535">MMGVARQFSPIAVATLQEGRPICSRLFPANLVAVAVGARWLRTDPQKALTKMMRREGRPVCDQKAYSRHVKGAALEGGRTSGRMDMHPLEIGHVEISMNPFNAPIEPLNTSGSRRRTCISPSLQALHRISEVMETECVGVRTAAERMNLSMSQVRAECEPSCDLRLSELYRWQAALRVPVGELLNEPVTDLSPAVAWRGRMLKVMRTARSIEALTDQECVHSLAMILVQSLEALMPELDQVPAWPLQGQPRTGDELGVAADRRLSEDFFDTYVDG</sequence>
<gene>
    <name evidence="1" type="ORF">I41_27270</name>
</gene>
<name>A0A517TYU0_9BACT</name>
<keyword evidence="2" id="KW-1185">Reference proteome</keyword>
<dbReference type="KEGG" id="llh:I41_27270"/>